<keyword evidence="3" id="KW-1185">Reference proteome</keyword>
<protein>
    <submittedName>
        <fullName evidence="2">Uncharacterized protein</fullName>
    </submittedName>
</protein>
<proteinExistence type="predicted"/>
<comment type="caution">
    <text evidence="2">The sequence shown here is derived from an EMBL/GenBank/DDBJ whole genome shotgun (WGS) entry which is preliminary data.</text>
</comment>
<dbReference type="EMBL" id="BTRK01000001">
    <property type="protein sequence ID" value="GMR30757.1"/>
    <property type="molecule type" value="Genomic_DNA"/>
</dbReference>
<reference evidence="3" key="1">
    <citation type="submission" date="2022-10" db="EMBL/GenBank/DDBJ databases">
        <title>Genome assembly of Pristionchus species.</title>
        <authorList>
            <person name="Yoshida K."/>
            <person name="Sommer R.J."/>
        </authorList>
    </citation>
    <scope>NUCLEOTIDE SEQUENCE [LARGE SCALE GENOMIC DNA]</scope>
    <source>
        <strain evidence="3">RS5460</strain>
    </source>
</reference>
<sequence length="249" mass="27245">VKKCLWDQHTFTIAIVFIMIYLLISISLLSTLNLSQSPPLCDGNAVLGCFESADCARSGLGAHFVCGDQDTNGFGCCRVTTTKYIEPELRVIDKCAGAKGHCSTLTVDMQVFAEMELSHFDDGFLVKARYPNRTINEVFLKTNSSGNIVRYENRGNITGGHLLAKIQTTKENVLSSGKIMVGSGVNYGREGMKPDWNNTIVHPSKGVSGSVAHNQTNLLSQLGCCTELTCAFNYIFPKEASDITFNFCF</sequence>
<keyword evidence="1" id="KW-1133">Transmembrane helix</keyword>
<keyword evidence="1" id="KW-0812">Transmembrane</keyword>
<evidence type="ECO:0000313" key="3">
    <source>
        <dbReference type="Proteomes" id="UP001328107"/>
    </source>
</evidence>
<keyword evidence="1" id="KW-0472">Membrane</keyword>
<feature type="non-terminal residue" evidence="2">
    <location>
        <position position="1"/>
    </location>
</feature>
<dbReference type="AlphaFoldDB" id="A0AAN4YXF5"/>
<organism evidence="2 3">
    <name type="scientific">Pristionchus mayeri</name>
    <dbReference type="NCBI Taxonomy" id="1317129"/>
    <lineage>
        <taxon>Eukaryota</taxon>
        <taxon>Metazoa</taxon>
        <taxon>Ecdysozoa</taxon>
        <taxon>Nematoda</taxon>
        <taxon>Chromadorea</taxon>
        <taxon>Rhabditida</taxon>
        <taxon>Rhabditina</taxon>
        <taxon>Diplogasteromorpha</taxon>
        <taxon>Diplogasteroidea</taxon>
        <taxon>Neodiplogasteridae</taxon>
        <taxon>Pristionchus</taxon>
    </lineage>
</organism>
<accession>A0AAN4YXF5</accession>
<name>A0AAN4YXF5_9BILA</name>
<evidence type="ECO:0000313" key="2">
    <source>
        <dbReference type="EMBL" id="GMR30757.1"/>
    </source>
</evidence>
<dbReference type="Proteomes" id="UP001328107">
    <property type="component" value="Unassembled WGS sequence"/>
</dbReference>
<feature type="transmembrane region" description="Helical" evidence="1">
    <location>
        <begin position="12"/>
        <end position="32"/>
    </location>
</feature>
<evidence type="ECO:0000256" key="1">
    <source>
        <dbReference type="SAM" id="Phobius"/>
    </source>
</evidence>
<gene>
    <name evidence="2" type="ORF">PMAYCL1PPCAC_00952</name>
</gene>